<reference evidence="1 2" key="1">
    <citation type="journal article" date="2018" name="Sci. Rep.">
        <title>Comparative analysis of the Pocillopora damicornis genome highlights role of immune system in coral evolution.</title>
        <authorList>
            <person name="Cunning R."/>
            <person name="Bay R.A."/>
            <person name="Gillette P."/>
            <person name="Baker A.C."/>
            <person name="Traylor-Knowles N."/>
        </authorList>
    </citation>
    <scope>NUCLEOTIDE SEQUENCE [LARGE SCALE GENOMIC DNA]</scope>
    <source>
        <strain evidence="1">RSMAS</strain>
        <tissue evidence="1">Whole animal</tissue>
    </source>
</reference>
<keyword evidence="2" id="KW-1185">Reference proteome</keyword>
<evidence type="ECO:0000313" key="2">
    <source>
        <dbReference type="Proteomes" id="UP000275408"/>
    </source>
</evidence>
<gene>
    <name evidence="1" type="ORF">pdam_00008632</name>
</gene>
<protein>
    <submittedName>
        <fullName evidence="1">Uncharacterized protein</fullName>
    </submittedName>
</protein>
<accession>A0A3M6U886</accession>
<organism evidence="1 2">
    <name type="scientific">Pocillopora damicornis</name>
    <name type="common">Cauliflower coral</name>
    <name type="synonym">Millepora damicornis</name>
    <dbReference type="NCBI Taxonomy" id="46731"/>
    <lineage>
        <taxon>Eukaryota</taxon>
        <taxon>Metazoa</taxon>
        <taxon>Cnidaria</taxon>
        <taxon>Anthozoa</taxon>
        <taxon>Hexacorallia</taxon>
        <taxon>Scleractinia</taxon>
        <taxon>Astrocoeniina</taxon>
        <taxon>Pocilloporidae</taxon>
        <taxon>Pocillopora</taxon>
    </lineage>
</organism>
<comment type="caution">
    <text evidence="1">The sequence shown here is derived from an EMBL/GenBank/DDBJ whole genome shotgun (WGS) entry which is preliminary data.</text>
</comment>
<dbReference type="AlphaFoldDB" id="A0A3M6U886"/>
<evidence type="ECO:0000313" key="1">
    <source>
        <dbReference type="EMBL" id="RMX49734.1"/>
    </source>
</evidence>
<dbReference type="EMBL" id="RCHS01002064">
    <property type="protein sequence ID" value="RMX49734.1"/>
    <property type="molecule type" value="Genomic_DNA"/>
</dbReference>
<proteinExistence type="predicted"/>
<name>A0A3M6U886_POCDA</name>
<dbReference type="Proteomes" id="UP000275408">
    <property type="component" value="Unassembled WGS sequence"/>
</dbReference>
<sequence>MEINLIFRISCSKTLQETRAAKNAGTHGRGTNHSVRKTSISCQTILKTTFTELTSILNFRIILKADFMGRKQEIQLGKPPKEVFGPCPQRTSFW</sequence>